<name>A0ABR2USH0_9PEZI</name>
<sequence>MEIPRDPELFHALRQEVQGALVLDPSTGGRARLLTLPLLQSVYVECLRLHRSSNTVREIAHHDEAVWGVPEHPASEFWAHRHIKYVESTDEAGNSQRKPEFSMAGRPSSFFPRRLPVCPSRHFAKQEILISLSLIIAKLDIEYVGRTKLDGSLSDRSAKDNDDYAGAEAMPPDRDMRIRGKRLW</sequence>
<dbReference type="EMBL" id="JARVKF010000399">
    <property type="protein sequence ID" value="KAK9417351.1"/>
    <property type="molecule type" value="Genomic_DNA"/>
</dbReference>
<evidence type="ECO:0000256" key="2">
    <source>
        <dbReference type="ARBA" id="ARBA00022617"/>
    </source>
</evidence>
<keyword evidence="7" id="KW-1185">Reference proteome</keyword>
<dbReference type="InterPro" id="IPR036396">
    <property type="entry name" value="Cyt_P450_sf"/>
</dbReference>
<evidence type="ECO:0000313" key="7">
    <source>
        <dbReference type="Proteomes" id="UP001408356"/>
    </source>
</evidence>
<keyword evidence="4" id="KW-0408">Iron</keyword>
<feature type="region of interest" description="Disordered" evidence="5">
    <location>
        <begin position="152"/>
        <end position="172"/>
    </location>
</feature>
<gene>
    <name evidence="6" type="ORF">SUNI508_08931</name>
</gene>
<dbReference type="Gene3D" id="1.10.630.10">
    <property type="entry name" value="Cytochrome P450"/>
    <property type="match status" value="1"/>
</dbReference>
<evidence type="ECO:0000256" key="5">
    <source>
        <dbReference type="SAM" id="MobiDB-lite"/>
    </source>
</evidence>
<protein>
    <submittedName>
        <fullName evidence="6">Cytochrome p450 family protein</fullName>
    </submittedName>
</protein>
<reference evidence="6 7" key="1">
    <citation type="journal article" date="2024" name="J. Plant Pathol.">
        <title>Sequence and assembly of the genome of Seiridium unicorne, isolate CBS 538.82, causal agent of cypress canker disease.</title>
        <authorList>
            <person name="Scali E."/>
            <person name="Rocca G.D."/>
            <person name="Danti R."/>
            <person name="Garbelotto M."/>
            <person name="Barberini S."/>
            <person name="Baroncelli R."/>
            <person name="Emiliani G."/>
        </authorList>
    </citation>
    <scope>NUCLEOTIDE SEQUENCE [LARGE SCALE GENOMIC DNA]</scope>
    <source>
        <strain evidence="6 7">BM-138-508</strain>
    </source>
</reference>
<comment type="similarity">
    <text evidence="1">Belongs to the cytochrome P450 family.</text>
</comment>
<keyword evidence="3" id="KW-0479">Metal-binding</keyword>
<keyword evidence="2" id="KW-0349">Heme</keyword>
<evidence type="ECO:0000256" key="4">
    <source>
        <dbReference type="ARBA" id="ARBA00023004"/>
    </source>
</evidence>
<dbReference type="SUPFAM" id="SSF48264">
    <property type="entry name" value="Cytochrome P450"/>
    <property type="match status" value="1"/>
</dbReference>
<organism evidence="6 7">
    <name type="scientific">Seiridium unicorne</name>
    <dbReference type="NCBI Taxonomy" id="138068"/>
    <lineage>
        <taxon>Eukaryota</taxon>
        <taxon>Fungi</taxon>
        <taxon>Dikarya</taxon>
        <taxon>Ascomycota</taxon>
        <taxon>Pezizomycotina</taxon>
        <taxon>Sordariomycetes</taxon>
        <taxon>Xylariomycetidae</taxon>
        <taxon>Amphisphaeriales</taxon>
        <taxon>Sporocadaceae</taxon>
        <taxon>Seiridium</taxon>
    </lineage>
</organism>
<accession>A0ABR2USH0</accession>
<dbReference type="Proteomes" id="UP001408356">
    <property type="component" value="Unassembled WGS sequence"/>
</dbReference>
<evidence type="ECO:0000313" key="6">
    <source>
        <dbReference type="EMBL" id="KAK9417351.1"/>
    </source>
</evidence>
<dbReference type="PANTHER" id="PTHR24304">
    <property type="entry name" value="CYTOCHROME P450 FAMILY 7"/>
    <property type="match status" value="1"/>
</dbReference>
<evidence type="ECO:0000256" key="3">
    <source>
        <dbReference type="ARBA" id="ARBA00022723"/>
    </source>
</evidence>
<dbReference type="InterPro" id="IPR050529">
    <property type="entry name" value="CYP450_sterol_14alpha_dmase"/>
</dbReference>
<dbReference type="PANTHER" id="PTHR24304:SF2">
    <property type="entry name" value="24-HYDROXYCHOLESTEROL 7-ALPHA-HYDROXYLASE"/>
    <property type="match status" value="1"/>
</dbReference>
<evidence type="ECO:0000256" key="1">
    <source>
        <dbReference type="ARBA" id="ARBA00010617"/>
    </source>
</evidence>
<proteinExistence type="inferred from homology"/>
<comment type="caution">
    <text evidence="6">The sequence shown here is derived from an EMBL/GenBank/DDBJ whole genome shotgun (WGS) entry which is preliminary data.</text>
</comment>